<dbReference type="Pfam" id="PF01832">
    <property type="entry name" value="Glucosaminidase"/>
    <property type="match status" value="1"/>
</dbReference>
<proteinExistence type="inferred from homology"/>
<comment type="caution">
    <text evidence="4">The sequence shown here is derived from an EMBL/GenBank/DDBJ whole genome shotgun (WGS) entry which is preliminary data.</text>
</comment>
<dbReference type="PRINTS" id="PR01002">
    <property type="entry name" value="FLGFLGJ"/>
</dbReference>
<dbReference type="PATRIC" id="fig|1423739.3.peg.1975"/>
<evidence type="ECO:0000256" key="2">
    <source>
        <dbReference type="ARBA" id="ARBA00022801"/>
    </source>
</evidence>
<feature type="domain" description="Mannosyl-glycoprotein endo-beta-N-acetylglucosamidase-like" evidence="3">
    <location>
        <begin position="32"/>
        <end position="190"/>
    </location>
</feature>
<evidence type="ECO:0000313" key="4">
    <source>
        <dbReference type="EMBL" id="KRL62648.1"/>
    </source>
</evidence>
<dbReference type="SMART" id="SM00047">
    <property type="entry name" value="LYZ2"/>
    <property type="match status" value="1"/>
</dbReference>
<evidence type="ECO:0000313" key="5">
    <source>
        <dbReference type="Proteomes" id="UP000052013"/>
    </source>
</evidence>
<keyword evidence="2" id="KW-0378">Hydrolase</keyword>
<dbReference type="InterPro" id="IPR051056">
    <property type="entry name" value="Glycosyl_Hydrolase_73"/>
</dbReference>
<gene>
    <name evidence="4" type="ORF">FC85_GL001890</name>
</gene>
<evidence type="ECO:0000259" key="3">
    <source>
        <dbReference type="SMART" id="SM00047"/>
    </source>
</evidence>
<dbReference type="STRING" id="1423739.FC85_GL001890"/>
<dbReference type="PANTHER" id="PTHR33308:SF10">
    <property type="entry name" value="EXO-GLUCOSAMINIDASE LYTG"/>
    <property type="match status" value="1"/>
</dbReference>
<reference evidence="4 5" key="1">
    <citation type="journal article" date="2015" name="Genome Announc.">
        <title>Expanding the biotechnology potential of lactobacilli through comparative genomics of 213 strains and associated genera.</title>
        <authorList>
            <person name="Sun Z."/>
            <person name="Harris H.M."/>
            <person name="McCann A."/>
            <person name="Guo C."/>
            <person name="Argimon S."/>
            <person name="Zhang W."/>
            <person name="Yang X."/>
            <person name="Jeffery I.B."/>
            <person name="Cooney J.C."/>
            <person name="Kagawa T.F."/>
            <person name="Liu W."/>
            <person name="Song Y."/>
            <person name="Salvetti E."/>
            <person name="Wrobel A."/>
            <person name="Rasinkangas P."/>
            <person name="Parkhill J."/>
            <person name="Rea M.C."/>
            <person name="O'Sullivan O."/>
            <person name="Ritari J."/>
            <person name="Douillard F.P."/>
            <person name="Paul Ross R."/>
            <person name="Yang R."/>
            <person name="Briner A.E."/>
            <person name="Felis G.E."/>
            <person name="de Vos W.M."/>
            <person name="Barrangou R."/>
            <person name="Klaenhammer T.R."/>
            <person name="Caufield P.W."/>
            <person name="Cui Y."/>
            <person name="Zhang H."/>
            <person name="O'Toole P.W."/>
        </authorList>
    </citation>
    <scope>NUCLEOTIDE SEQUENCE [LARGE SCALE GENOMIC DNA]</scope>
    <source>
        <strain evidence="4 5">DSM 14421</strain>
    </source>
</reference>
<dbReference type="Gene3D" id="1.10.530.10">
    <property type="match status" value="1"/>
</dbReference>
<evidence type="ECO:0000256" key="1">
    <source>
        <dbReference type="ARBA" id="ARBA00010266"/>
    </source>
</evidence>
<dbReference type="Gene3D" id="4.10.80.30">
    <property type="entry name" value="DNA polymerase, domain 6"/>
    <property type="match status" value="1"/>
</dbReference>
<comment type="similarity">
    <text evidence="1">Belongs to the glycosyl hydrolase 73 family.</text>
</comment>
<sequence length="191" mass="21612">MIVLIGLALMITIGFRVLSQSVSDATKVENATDQLAVEHRKFIRTLAPQAQRLQGEYNILPSITLAQAILESDWGDSQLASKYYNLFGVKARSGSNNSVYLDTQEFVNGRYITVKARFQVYNSWDDSLTDHARLLAQGTQWNSQQYHDVLAAQNYLQAADALQKDGYATDPAYTEKLVSIIRNYKLYQYDD</sequence>
<dbReference type="InterPro" id="IPR002901">
    <property type="entry name" value="MGlyc_endo_b_GlcNAc-like_dom"/>
</dbReference>
<dbReference type="AlphaFoldDB" id="A0A0R1S8V8"/>
<dbReference type="EMBL" id="AZEY01000107">
    <property type="protein sequence ID" value="KRL62648.1"/>
    <property type="molecule type" value="Genomic_DNA"/>
</dbReference>
<organism evidence="4 5">
    <name type="scientific">Lentilactobacillus diolivorans DSM 14421</name>
    <dbReference type="NCBI Taxonomy" id="1423739"/>
    <lineage>
        <taxon>Bacteria</taxon>
        <taxon>Bacillati</taxon>
        <taxon>Bacillota</taxon>
        <taxon>Bacilli</taxon>
        <taxon>Lactobacillales</taxon>
        <taxon>Lactobacillaceae</taxon>
        <taxon>Lentilactobacillus</taxon>
    </lineage>
</organism>
<dbReference type="GO" id="GO:0004040">
    <property type="term" value="F:amidase activity"/>
    <property type="evidence" value="ECO:0007669"/>
    <property type="project" value="InterPro"/>
</dbReference>
<dbReference type="PANTHER" id="PTHR33308">
    <property type="entry name" value="PEPTIDOGLYCAN HYDROLASE FLGJ"/>
    <property type="match status" value="1"/>
</dbReference>
<name>A0A0R1S8V8_9LACO</name>
<protein>
    <submittedName>
        <fullName evidence="4">Exo-glucosaminidase LytG family protein</fullName>
    </submittedName>
</protein>
<accession>A0A0R1S8V8</accession>
<dbReference type="Proteomes" id="UP000052013">
    <property type="component" value="Unassembled WGS sequence"/>
</dbReference>